<sequence>MSAFSDNPIVMQLGKVGLFREWLKDSAFDYRIGAIDIIERQDGSEELTFDLNRGDSLVSTFDSVDAALRFLADPMLTSAFENYLHGFTRKRLGRLQDPVGKI</sequence>
<protein>
    <submittedName>
        <fullName evidence="1">Uncharacterized protein</fullName>
    </submittedName>
</protein>
<accession>A0A239G852</accession>
<evidence type="ECO:0000313" key="2">
    <source>
        <dbReference type="Proteomes" id="UP000198284"/>
    </source>
</evidence>
<dbReference type="OrthoDB" id="594021at2"/>
<dbReference type="Proteomes" id="UP000198284">
    <property type="component" value="Unassembled WGS sequence"/>
</dbReference>
<dbReference type="RefSeq" id="WP_089399116.1">
    <property type="nucleotide sequence ID" value="NZ_FZOT01000004.1"/>
</dbReference>
<gene>
    <name evidence="1" type="ORF">SAMN06265795_104292</name>
</gene>
<organism evidence="1 2">
    <name type="scientific">Noviherbaspirillum humi</name>
    <dbReference type="NCBI Taxonomy" id="1688639"/>
    <lineage>
        <taxon>Bacteria</taxon>
        <taxon>Pseudomonadati</taxon>
        <taxon>Pseudomonadota</taxon>
        <taxon>Betaproteobacteria</taxon>
        <taxon>Burkholderiales</taxon>
        <taxon>Oxalobacteraceae</taxon>
        <taxon>Noviherbaspirillum</taxon>
    </lineage>
</organism>
<reference evidence="1 2" key="1">
    <citation type="submission" date="2017-06" db="EMBL/GenBank/DDBJ databases">
        <authorList>
            <person name="Kim H.J."/>
            <person name="Triplett B.A."/>
        </authorList>
    </citation>
    <scope>NUCLEOTIDE SEQUENCE [LARGE SCALE GENOMIC DNA]</scope>
    <source>
        <strain evidence="1 2">U15</strain>
    </source>
</reference>
<keyword evidence="2" id="KW-1185">Reference proteome</keyword>
<name>A0A239G852_9BURK</name>
<dbReference type="EMBL" id="FZOT01000004">
    <property type="protein sequence ID" value="SNS65290.1"/>
    <property type="molecule type" value="Genomic_DNA"/>
</dbReference>
<proteinExistence type="predicted"/>
<dbReference type="AlphaFoldDB" id="A0A239G852"/>
<evidence type="ECO:0000313" key="1">
    <source>
        <dbReference type="EMBL" id="SNS65290.1"/>
    </source>
</evidence>